<evidence type="ECO:0000256" key="4">
    <source>
        <dbReference type="ARBA" id="ARBA00022692"/>
    </source>
</evidence>
<evidence type="ECO:0000259" key="8">
    <source>
        <dbReference type="Pfam" id="PF01478"/>
    </source>
</evidence>
<dbReference type="PATRIC" id="fig|1423778.4.peg.851"/>
<reference evidence="10 11" key="1">
    <citation type="journal article" date="2015" name="Genome Announc.">
        <title>Expanding the biotechnology potential of lactobacilli through comparative genomics of 213 strains and associated genera.</title>
        <authorList>
            <person name="Sun Z."/>
            <person name="Harris H.M."/>
            <person name="McCann A."/>
            <person name="Guo C."/>
            <person name="Argimon S."/>
            <person name="Zhang W."/>
            <person name="Yang X."/>
            <person name="Jeffery I.B."/>
            <person name="Cooney J.C."/>
            <person name="Kagawa T.F."/>
            <person name="Liu W."/>
            <person name="Song Y."/>
            <person name="Salvetti E."/>
            <person name="Wrobel A."/>
            <person name="Rasinkangas P."/>
            <person name="Parkhill J."/>
            <person name="Rea M.C."/>
            <person name="O'Sullivan O."/>
            <person name="Ritari J."/>
            <person name="Douillard F.P."/>
            <person name="Paul Ross R."/>
            <person name="Yang R."/>
            <person name="Briner A.E."/>
            <person name="Felis G.E."/>
            <person name="de Vos W.M."/>
            <person name="Barrangou R."/>
            <person name="Klaenhammer T.R."/>
            <person name="Caufield P.W."/>
            <person name="Cui Y."/>
            <person name="Zhang H."/>
            <person name="O'Toole P.W."/>
        </authorList>
    </citation>
    <scope>NUCLEOTIDE SEQUENCE [LARGE SCALE GENOMIC DNA]</scope>
    <source>
        <strain evidence="10 11">DSM 15707</strain>
    </source>
</reference>
<evidence type="ECO:0000313" key="10">
    <source>
        <dbReference type="EMBL" id="KRL55222.1"/>
    </source>
</evidence>
<organism evidence="10 11">
    <name type="scientific">Paucilactobacillus oligofermentans DSM 15707 = LMG 22743</name>
    <dbReference type="NCBI Taxonomy" id="1423778"/>
    <lineage>
        <taxon>Bacteria</taxon>
        <taxon>Bacillati</taxon>
        <taxon>Bacillota</taxon>
        <taxon>Bacilli</taxon>
        <taxon>Lactobacillales</taxon>
        <taxon>Lactobacillaceae</taxon>
        <taxon>Paucilactobacillus</taxon>
    </lineage>
</organism>
<dbReference type="InterPro" id="IPR010627">
    <property type="entry name" value="Prepilin_pept_A24_N"/>
</dbReference>
<comment type="subcellular location">
    <subcellularLocation>
        <location evidence="1">Cell membrane</location>
        <topology evidence="1">Multi-pass membrane protein</topology>
    </subcellularLocation>
</comment>
<gene>
    <name evidence="10" type="ORF">FC70_GL000818</name>
</gene>
<dbReference type="Pfam" id="PF01478">
    <property type="entry name" value="Peptidase_A24"/>
    <property type="match status" value="1"/>
</dbReference>
<comment type="similarity">
    <text evidence="2">Belongs to the peptidase A24 family.</text>
</comment>
<protein>
    <submittedName>
        <fullName evidence="10">Uncharacterized protein</fullName>
    </submittedName>
</protein>
<keyword evidence="6 7" id="KW-0472">Membrane</keyword>
<dbReference type="GO" id="GO:0006465">
    <property type="term" value="P:signal peptide processing"/>
    <property type="evidence" value="ECO:0007669"/>
    <property type="project" value="TreeGrafter"/>
</dbReference>
<dbReference type="KEGG" id="lol:LACOL_0480"/>
<dbReference type="GO" id="GO:0004190">
    <property type="term" value="F:aspartic-type endopeptidase activity"/>
    <property type="evidence" value="ECO:0007669"/>
    <property type="project" value="InterPro"/>
</dbReference>
<feature type="transmembrane region" description="Helical" evidence="7">
    <location>
        <begin position="138"/>
        <end position="156"/>
    </location>
</feature>
<feature type="transmembrane region" description="Helical" evidence="7">
    <location>
        <begin position="6"/>
        <end position="23"/>
    </location>
</feature>
<evidence type="ECO:0000256" key="1">
    <source>
        <dbReference type="ARBA" id="ARBA00004651"/>
    </source>
</evidence>
<dbReference type="Pfam" id="PF06750">
    <property type="entry name" value="A24_N_bact"/>
    <property type="match status" value="1"/>
</dbReference>
<dbReference type="RefSeq" id="WP_057889779.1">
    <property type="nucleotide sequence ID" value="NZ_AZFE01000031.1"/>
</dbReference>
<keyword evidence="5 7" id="KW-1133">Transmembrane helix</keyword>
<feature type="transmembrane region" description="Helical" evidence="7">
    <location>
        <begin position="168"/>
        <end position="201"/>
    </location>
</feature>
<dbReference type="PANTHER" id="PTHR30487">
    <property type="entry name" value="TYPE 4 PREPILIN-LIKE PROTEINS LEADER PEPTIDE-PROCESSING ENZYME"/>
    <property type="match status" value="1"/>
</dbReference>
<dbReference type="InterPro" id="IPR000045">
    <property type="entry name" value="Prepilin_IV_endopep_pep"/>
</dbReference>
<dbReference type="EMBL" id="AZFE01000031">
    <property type="protein sequence ID" value="KRL55222.1"/>
    <property type="molecule type" value="Genomic_DNA"/>
</dbReference>
<evidence type="ECO:0000256" key="6">
    <source>
        <dbReference type="ARBA" id="ARBA00023136"/>
    </source>
</evidence>
<keyword evidence="3" id="KW-1003">Cell membrane</keyword>
<dbReference type="Proteomes" id="UP000051697">
    <property type="component" value="Unassembled WGS sequence"/>
</dbReference>
<keyword evidence="4 7" id="KW-0812">Transmembrane</keyword>
<dbReference type="GO" id="GO:0005886">
    <property type="term" value="C:plasma membrane"/>
    <property type="evidence" value="ECO:0007669"/>
    <property type="project" value="UniProtKB-SubCell"/>
</dbReference>
<name>A0A0R1REL0_9LACO</name>
<feature type="transmembrane region" description="Helical" evidence="7">
    <location>
        <begin position="92"/>
        <end position="109"/>
    </location>
</feature>
<dbReference type="PANTHER" id="PTHR30487:SF0">
    <property type="entry name" value="PREPILIN LEADER PEPTIDASE_N-METHYLTRANSFERASE-RELATED"/>
    <property type="match status" value="1"/>
</dbReference>
<feature type="transmembrane region" description="Helical" evidence="7">
    <location>
        <begin position="207"/>
        <end position="226"/>
    </location>
</feature>
<evidence type="ECO:0000313" key="11">
    <source>
        <dbReference type="Proteomes" id="UP000051697"/>
    </source>
</evidence>
<evidence type="ECO:0000256" key="3">
    <source>
        <dbReference type="ARBA" id="ARBA00022475"/>
    </source>
</evidence>
<comment type="caution">
    <text evidence="10">The sequence shown here is derived from an EMBL/GenBank/DDBJ whole genome shotgun (WGS) entry which is preliminary data.</text>
</comment>
<feature type="transmembrane region" description="Helical" evidence="7">
    <location>
        <begin position="116"/>
        <end position="132"/>
    </location>
</feature>
<dbReference type="STRING" id="1423778.FC70_GL000818"/>
<evidence type="ECO:0000259" key="9">
    <source>
        <dbReference type="Pfam" id="PF06750"/>
    </source>
</evidence>
<evidence type="ECO:0000256" key="7">
    <source>
        <dbReference type="SAM" id="Phobius"/>
    </source>
</evidence>
<evidence type="ECO:0000256" key="2">
    <source>
        <dbReference type="ARBA" id="ARBA00005801"/>
    </source>
</evidence>
<dbReference type="InterPro" id="IPR050882">
    <property type="entry name" value="Prepilin_peptidase/N-MTase"/>
</dbReference>
<evidence type="ECO:0000256" key="5">
    <source>
        <dbReference type="ARBA" id="ARBA00022989"/>
    </source>
</evidence>
<feature type="domain" description="Prepilin type IV endopeptidase peptidase" evidence="8">
    <location>
        <begin position="98"/>
        <end position="198"/>
    </location>
</feature>
<keyword evidence="11" id="KW-1185">Reference proteome</keyword>
<sequence>MSFILFLYGTILASFITLCAYRIPNHVSIFYPRSYCDQCNHQLRYWQLIPIIGFILQRGKCYDCRQRITPLSTLLELFAGFIAIHAPYHHLINLFAFILFYSALLFITATDWQQQFFYSFGLIGLLPGISLFSSHHHWTLALLISLVATLVFLLLLSQLTNGLGVGDIELILIFEMLVGFYATLQIILISSSLAILLLIFIHKQQRIAFVPFLSLGFICVTQFLFYM</sequence>
<dbReference type="AlphaFoldDB" id="A0A0R1REL0"/>
<accession>A0A0R1REL0</accession>
<feature type="domain" description="Prepilin peptidase A24 N-terminal" evidence="9">
    <location>
        <begin position="7"/>
        <end position="86"/>
    </location>
</feature>
<proteinExistence type="inferred from homology"/>